<dbReference type="AlphaFoldDB" id="A0A9D4VG91"/>
<gene>
    <name evidence="8" type="ORF">KIW84_070665</name>
</gene>
<accession>A0A9D4VG91</accession>
<dbReference type="GO" id="GO:0007018">
    <property type="term" value="P:microtubule-based movement"/>
    <property type="evidence" value="ECO:0007669"/>
    <property type="project" value="InterPro"/>
</dbReference>
<dbReference type="Proteomes" id="UP001058974">
    <property type="component" value="Chromosome 7"/>
</dbReference>
<dbReference type="GO" id="GO:0051321">
    <property type="term" value="P:meiotic cell cycle"/>
    <property type="evidence" value="ECO:0007669"/>
    <property type="project" value="TreeGrafter"/>
</dbReference>
<comment type="function">
    <text evidence="6">Component of the gamma-tubulin ring complex (gTuRC) which mediates microtubule nucleation.</text>
</comment>
<keyword evidence="9" id="KW-1185">Reference proteome</keyword>
<dbReference type="PROSITE" id="PS50067">
    <property type="entry name" value="KINESIN_MOTOR_2"/>
    <property type="match status" value="1"/>
</dbReference>
<dbReference type="InterPro" id="IPR001752">
    <property type="entry name" value="Kinesin_motor_dom"/>
</dbReference>
<evidence type="ECO:0000256" key="1">
    <source>
        <dbReference type="ARBA" id="ARBA00022490"/>
    </source>
</evidence>
<dbReference type="SUPFAM" id="SSF52540">
    <property type="entry name" value="P-loop containing nucleoside triphosphate hydrolases"/>
    <property type="match status" value="1"/>
</dbReference>
<evidence type="ECO:0000256" key="4">
    <source>
        <dbReference type="ARBA" id="ARBA00023212"/>
    </source>
</evidence>
<comment type="similarity">
    <text evidence="5">Belongs to the TRAFAC class myosin-kinesin ATPase superfamily. Kinesin family.</text>
</comment>
<dbReference type="InterPro" id="IPR027417">
    <property type="entry name" value="P-loop_NTPase"/>
</dbReference>
<organism evidence="8 9">
    <name type="scientific">Pisum sativum</name>
    <name type="common">Garden pea</name>
    <name type="synonym">Lathyrus oleraceus</name>
    <dbReference type="NCBI Taxonomy" id="3888"/>
    <lineage>
        <taxon>Eukaryota</taxon>
        <taxon>Viridiplantae</taxon>
        <taxon>Streptophyta</taxon>
        <taxon>Embryophyta</taxon>
        <taxon>Tracheophyta</taxon>
        <taxon>Spermatophyta</taxon>
        <taxon>Magnoliopsida</taxon>
        <taxon>eudicotyledons</taxon>
        <taxon>Gunneridae</taxon>
        <taxon>Pentapetalae</taxon>
        <taxon>rosids</taxon>
        <taxon>fabids</taxon>
        <taxon>Fabales</taxon>
        <taxon>Fabaceae</taxon>
        <taxon>Papilionoideae</taxon>
        <taxon>50 kb inversion clade</taxon>
        <taxon>NPAAA clade</taxon>
        <taxon>Hologalegina</taxon>
        <taxon>IRL clade</taxon>
        <taxon>Fabeae</taxon>
        <taxon>Lathyrus</taxon>
    </lineage>
</organism>
<comment type="caution">
    <text evidence="5">Lacks conserved residue(s) required for the propagation of feature annotation.</text>
</comment>
<dbReference type="GO" id="GO:0003777">
    <property type="term" value="F:microtubule motor activity"/>
    <property type="evidence" value="ECO:0007669"/>
    <property type="project" value="InterPro"/>
</dbReference>
<dbReference type="InterPro" id="IPR041470">
    <property type="entry name" value="GCP_N"/>
</dbReference>
<dbReference type="GO" id="GO:0005524">
    <property type="term" value="F:ATP binding"/>
    <property type="evidence" value="ECO:0007669"/>
    <property type="project" value="InterPro"/>
</dbReference>
<dbReference type="GO" id="GO:0000922">
    <property type="term" value="C:spindle pole"/>
    <property type="evidence" value="ECO:0007669"/>
    <property type="project" value="InterPro"/>
</dbReference>
<feature type="domain" description="Kinesin motor" evidence="7">
    <location>
        <begin position="113"/>
        <end position="152"/>
    </location>
</feature>
<keyword evidence="2 6" id="KW-0493">Microtubule</keyword>
<dbReference type="Gene3D" id="1.20.58.1980">
    <property type="match status" value="1"/>
</dbReference>
<sequence>MPFLPPLGNSFSITRPSWHNLSTNSGLGDFPFKDCGSTSQAKAMAGDNAVRLLLEKMTQCASRAYMSILERWVYEGVIDDPYGEFFIAGDKSLQKESLTRDYDAKYWRQRYSLKDELGGTCNTVMIANISLSILSFGETQNTLHWADKAKEIRTKAPDANEDLLPVPKTETDQAQLILELQK</sequence>
<comment type="subcellular location">
    <subcellularLocation>
        <location evidence="6">Cytoplasm</location>
        <location evidence="6">Cytoskeleton</location>
        <location evidence="6">Microtubule organizing center</location>
    </subcellularLocation>
</comment>
<keyword evidence="4 6" id="KW-0206">Cytoskeleton</keyword>
<comment type="caution">
    <text evidence="8">The sequence shown here is derived from an EMBL/GenBank/DDBJ whole genome shotgun (WGS) entry which is preliminary data.</text>
</comment>
<evidence type="ECO:0000256" key="6">
    <source>
        <dbReference type="RuleBase" id="RU363050"/>
    </source>
</evidence>
<protein>
    <recommendedName>
        <fullName evidence="6">Gamma-tubulin complex component</fullName>
    </recommendedName>
</protein>
<dbReference type="GO" id="GO:0000278">
    <property type="term" value="P:mitotic cell cycle"/>
    <property type="evidence" value="ECO:0007669"/>
    <property type="project" value="TreeGrafter"/>
</dbReference>
<evidence type="ECO:0000256" key="2">
    <source>
        <dbReference type="ARBA" id="ARBA00022701"/>
    </source>
</evidence>
<dbReference type="Pfam" id="PF17681">
    <property type="entry name" value="GCP_N_terminal"/>
    <property type="match status" value="1"/>
</dbReference>
<dbReference type="PANTHER" id="PTHR19302">
    <property type="entry name" value="GAMMA TUBULIN COMPLEX PROTEIN"/>
    <property type="match status" value="1"/>
</dbReference>
<name>A0A9D4VG91_PEA</name>
<dbReference type="GO" id="GO:0051225">
    <property type="term" value="P:spindle assembly"/>
    <property type="evidence" value="ECO:0007669"/>
    <property type="project" value="TreeGrafter"/>
</dbReference>
<dbReference type="EMBL" id="JAMSHJ010000007">
    <property type="protein sequence ID" value="KAI5383338.1"/>
    <property type="molecule type" value="Genomic_DNA"/>
</dbReference>
<dbReference type="PANTHER" id="PTHR19302:SF13">
    <property type="entry name" value="GAMMA-TUBULIN COMPLEX COMPONENT 2"/>
    <property type="match status" value="1"/>
</dbReference>
<evidence type="ECO:0000313" key="9">
    <source>
        <dbReference type="Proteomes" id="UP001058974"/>
    </source>
</evidence>
<dbReference type="InterPro" id="IPR007259">
    <property type="entry name" value="GCP"/>
</dbReference>
<evidence type="ECO:0000256" key="3">
    <source>
        <dbReference type="ARBA" id="ARBA00023175"/>
    </source>
</evidence>
<dbReference type="GO" id="GO:0005874">
    <property type="term" value="C:microtubule"/>
    <property type="evidence" value="ECO:0007669"/>
    <property type="project" value="UniProtKB-KW"/>
</dbReference>
<dbReference type="Gramene" id="Psat07G0066500-T1">
    <property type="protein sequence ID" value="KAI5383338.1"/>
    <property type="gene ID" value="KIW84_070665"/>
</dbReference>
<evidence type="ECO:0000259" key="7">
    <source>
        <dbReference type="PROSITE" id="PS50067"/>
    </source>
</evidence>
<dbReference type="GO" id="GO:0000930">
    <property type="term" value="C:gamma-tubulin complex"/>
    <property type="evidence" value="ECO:0007669"/>
    <property type="project" value="TreeGrafter"/>
</dbReference>
<dbReference type="GO" id="GO:0043015">
    <property type="term" value="F:gamma-tubulin binding"/>
    <property type="evidence" value="ECO:0007669"/>
    <property type="project" value="InterPro"/>
</dbReference>
<comment type="similarity">
    <text evidence="6">Belongs to the TUBGCP family.</text>
</comment>
<dbReference type="GO" id="GO:0051011">
    <property type="term" value="F:microtubule minus-end binding"/>
    <property type="evidence" value="ECO:0007669"/>
    <property type="project" value="TreeGrafter"/>
</dbReference>
<proteinExistence type="inferred from homology"/>
<evidence type="ECO:0000256" key="5">
    <source>
        <dbReference type="PROSITE-ProRule" id="PRU00283"/>
    </source>
</evidence>
<dbReference type="GO" id="GO:0007020">
    <property type="term" value="P:microtubule nucleation"/>
    <property type="evidence" value="ECO:0007669"/>
    <property type="project" value="InterPro"/>
</dbReference>
<keyword evidence="3" id="KW-0505">Motor protein</keyword>
<keyword evidence="1 6" id="KW-0963">Cytoplasm</keyword>
<reference evidence="8 9" key="1">
    <citation type="journal article" date="2022" name="Nat. Genet.">
        <title>Improved pea reference genome and pan-genome highlight genomic features and evolutionary characteristics.</title>
        <authorList>
            <person name="Yang T."/>
            <person name="Liu R."/>
            <person name="Luo Y."/>
            <person name="Hu S."/>
            <person name="Wang D."/>
            <person name="Wang C."/>
            <person name="Pandey M.K."/>
            <person name="Ge S."/>
            <person name="Xu Q."/>
            <person name="Li N."/>
            <person name="Li G."/>
            <person name="Huang Y."/>
            <person name="Saxena R.K."/>
            <person name="Ji Y."/>
            <person name="Li M."/>
            <person name="Yan X."/>
            <person name="He Y."/>
            <person name="Liu Y."/>
            <person name="Wang X."/>
            <person name="Xiang C."/>
            <person name="Varshney R.K."/>
            <person name="Ding H."/>
            <person name="Gao S."/>
            <person name="Zong X."/>
        </authorList>
    </citation>
    <scope>NUCLEOTIDE SEQUENCE [LARGE SCALE GENOMIC DNA]</scope>
    <source>
        <strain evidence="8 9">cv. Zhongwan 6</strain>
    </source>
</reference>
<evidence type="ECO:0000313" key="8">
    <source>
        <dbReference type="EMBL" id="KAI5383338.1"/>
    </source>
</evidence>
<dbReference type="GO" id="GO:0031122">
    <property type="term" value="P:cytoplasmic microtubule organization"/>
    <property type="evidence" value="ECO:0007669"/>
    <property type="project" value="TreeGrafter"/>
</dbReference>